<dbReference type="STRING" id="1441469.A0A225ARX2"/>
<evidence type="ECO:0000313" key="2">
    <source>
        <dbReference type="EMBL" id="OKL58329.1"/>
    </source>
</evidence>
<protein>
    <recommendedName>
        <fullName evidence="4">Barwin domain-containing protein</fullName>
    </recommendedName>
</protein>
<keyword evidence="1" id="KW-0732">Signal</keyword>
<dbReference type="SUPFAM" id="SSF50685">
    <property type="entry name" value="Barwin-like endoglucanases"/>
    <property type="match status" value="1"/>
</dbReference>
<evidence type="ECO:0000313" key="3">
    <source>
        <dbReference type="Proteomes" id="UP000214365"/>
    </source>
</evidence>
<feature type="chain" id="PRO_5012691459" description="Barwin domain-containing protein" evidence="1">
    <location>
        <begin position="18"/>
        <end position="179"/>
    </location>
</feature>
<proteinExistence type="predicted"/>
<organism evidence="2 3">
    <name type="scientific">Talaromyces atroroseus</name>
    <dbReference type="NCBI Taxonomy" id="1441469"/>
    <lineage>
        <taxon>Eukaryota</taxon>
        <taxon>Fungi</taxon>
        <taxon>Dikarya</taxon>
        <taxon>Ascomycota</taxon>
        <taxon>Pezizomycotina</taxon>
        <taxon>Eurotiomycetes</taxon>
        <taxon>Eurotiomycetidae</taxon>
        <taxon>Eurotiales</taxon>
        <taxon>Trichocomaceae</taxon>
        <taxon>Talaromyces</taxon>
        <taxon>Talaromyces sect. Trachyspermi</taxon>
    </lineage>
</organism>
<name>A0A225ARX2_TALAT</name>
<accession>A0A225ARX2</accession>
<evidence type="ECO:0000256" key="1">
    <source>
        <dbReference type="SAM" id="SignalP"/>
    </source>
</evidence>
<comment type="caution">
    <text evidence="2">The sequence shown here is derived from an EMBL/GenBank/DDBJ whole genome shotgun (WGS) entry which is preliminary data.</text>
</comment>
<reference evidence="2 3" key="1">
    <citation type="submission" date="2015-06" db="EMBL/GenBank/DDBJ databases">
        <title>Talaromyces atroroseus IBT 11181 draft genome.</title>
        <authorList>
            <person name="Rasmussen K.B."/>
            <person name="Rasmussen S."/>
            <person name="Petersen B."/>
            <person name="Sicheritz-Ponten T."/>
            <person name="Mortensen U.H."/>
            <person name="Thrane U."/>
        </authorList>
    </citation>
    <scope>NUCLEOTIDE SEQUENCE [LARGE SCALE GENOMIC DNA]</scope>
    <source>
        <strain evidence="2 3">IBT 11181</strain>
    </source>
</reference>
<dbReference type="EMBL" id="LFMY01000010">
    <property type="protein sequence ID" value="OKL58329.1"/>
    <property type="molecule type" value="Genomic_DNA"/>
</dbReference>
<dbReference type="CDD" id="cd22191">
    <property type="entry name" value="DPBB_RlpA_EXP_N-like"/>
    <property type="match status" value="1"/>
</dbReference>
<dbReference type="Gene3D" id="2.40.40.10">
    <property type="entry name" value="RlpA-like domain"/>
    <property type="match status" value="1"/>
</dbReference>
<dbReference type="Proteomes" id="UP000214365">
    <property type="component" value="Unassembled WGS sequence"/>
</dbReference>
<dbReference type="AlphaFoldDB" id="A0A225ARX2"/>
<dbReference type="InterPro" id="IPR036908">
    <property type="entry name" value="RlpA-like_sf"/>
</dbReference>
<dbReference type="RefSeq" id="XP_020118450.1">
    <property type="nucleotide sequence ID" value="XM_020268875.1"/>
</dbReference>
<keyword evidence="3" id="KW-1185">Reference proteome</keyword>
<gene>
    <name evidence="2" type="ORF">UA08_06402</name>
</gene>
<evidence type="ECO:0008006" key="4">
    <source>
        <dbReference type="Google" id="ProtNLM"/>
    </source>
</evidence>
<feature type="signal peptide" evidence="1">
    <location>
        <begin position="1"/>
        <end position="17"/>
    </location>
</feature>
<dbReference type="GeneID" id="31006157"/>
<sequence length="179" mass="19050">MKSQIIAASALFLGAFGQSTIYSGTGFGTYYYDVEDIQACGTDFEYQNMGNVECNQLTGLTLDQIDSNYLVAMNNTQLISDPSLYCGKKVVVSVNGQASDLPLFIGDGCQRCGTGSADSDTWNAEGAPGLDFSLTVLNELSGNSACDDGHIDITWEIVDETLYNFDTNAPGESTGPVSQ</sequence>
<dbReference type="OrthoDB" id="2564987at2759"/>